<dbReference type="NCBIfam" id="NF002211">
    <property type="entry name" value="PRK01103.1"/>
    <property type="match status" value="1"/>
</dbReference>
<comment type="catalytic activity">
    <reaction evidence="19">
        <text>2'-deoxyribonucleotide-(2'-deoxyribose 5'-phosphate)-2'-deoxyribonucleotide-DNA = a 3'-end 2'-deoxyribonucleotide-(2,3-dehydro-2,3-deoxyribose 5'-phosphate)-DNA + a 5'-end 5'-phospho-2'-deoxyribonucleoside-DNA + H(+)</text>
        <dbReference type="Rhea" id="RHEA:66592"/>
        <dbReference type="Rhea" id="RHEA-COMP:13180"/>
        <dbReference type="Rhea" id="RHEA-COMP:16897"/>
        <dbReference type="Rhea" id="RHEA-COMP:17067"/>
        <dbReference type="ChEBI" id="CHEBI:15378"/>
        <dbReference type="ChEBI" id="CHEBI:136412"/>
        <dbReference type="ChEBI" id="CHEBI:157695"/>
        <dbReference type="ChEBI" id="CHEBI:167181"/>
        <dbReference type="EC" id="4.2.99.18"/>
    </reaction>
</comment>
<evidence type="ECO:0000256" key="8">
    <source>
        <dbReference type="ARBA" id="ARBA00022723"/>
    </source>
</evidence>
<sequence length="306" mass="33853">MLLRLYHLYESVTPAGCPVMPRSVVPILMPELPEVETMVRGIRPVLEGRTLIDFVRMPCPRKPLSLKPGLAAIRQRANGQAISAVRRRAKRVVIELESGAGFVIEPRMTGLMLVSDPPTREHLRFAWQVQGLRGVETVLFWDRRGLGTVQLLGPDDLTALMLPGRLGPDALEMTPALWRETLARTRRPIKVALLDQGLVAGIGNLYASEILHRSRIAPSTPASEVSGPGIRRLAEAVETVLQLAIRHEGSTLSDGTYRNALNQDGGYQNSHQVYDRAGRDCPRCGKTILRIVQAQRSTFYCAGCQR</sequence>
<evidence type="ECO:0000256" key="18">
    <source>
        <dbReference type="ARBA" id="ARBA00030638"/>
    </source>
</evidence>
<evidence type="ECO:0000256" key="6">
    <source>
        <dbReference type="ARBA" id="ARBA00012720"/>
    </source>
</evidence>
<dbReference type="GO" id="GO:0006284">
    <property type="term" value="P:base-excision repair"/>
    <property type="evidence" value="ECO:0007669"/>
    <property type="project" value="InterPro"/>
</dbReference>
<evidence type="ECO:0000256" key="4">
    <source>
        <dbReference type="ARBA" id="ARBA00011245"/>
    </source>
</evidence>
<proteinExistence type="inferred from homology"/>
<name>A0A517SB79_9PLAN</name>
<dbReference type="SMART" id="SM00898">
    <property type="entry name" value="Fapy_DNA_glyco"/>
    <property type="match status" value="1"/>
</dbReference>
<dbReference type="PANTHER" id="PTHR22993">
    <property type="entry name" value="FORMAMIDOPYRIMIDINE-DNA GLYCOSYLASE"/>
    <property type="match status" value="1"/>
</dbReference>
<organism evidence="23 24">
    <name type="scientific">Caulifigura coniformis</name>
    <dbReference type="NCBI Taxonomy" id="2527983"/>
    <lineage>
        <taxon>Bacteria</taxon>
        <taxon>Pseudomonadati</taxon>
        <taxon>Planctomycetota</taxon>
        <taxon>Planctomycetia</taxon>
        <taxon>Planctomycetales</taxon>
        <taxon>Planctomycetaceae</taxon>
        <taxon>Caulifigura</taxon>
    </lineage>
</organism>
<keyword evidence="14" id="KW-0234">DNA repair</keyword>
<dbReference type="InterPro" id="IPR010979">
    <property type="entry name" value="Ribosomal_uS13-like_H2TH"/>
</dbReference>
<feature type="domain" description="Formamidopyrimidine-DNA glycosylase catalytic" evidence="22">
    <location>
        <begin position="30"/>
        <end position="147"/>
    </location>
</feature>
<evidence type="ECO:0000256" key="7">
    <source>
        <dbReference type="ARBA" id="ARBA00016240"/>
    </source>
</evidence>
<evidence type="ECO:0000256" key="14">
    <source>
        <dbReference type="ARBA" id="ARBA00023204"/>
    </source>
</evidence>
<dbReference type="CDD" id="cd08966">
    <property type="entry name" value="EcFpg-like_N"/>
    <property type="match status" value="1"/>
</dbReference>
<keyword evidence="11 23" id="KW-0378">Hydrolase</keyword>
<dbReference type="GO" id="GO:0140078">
    <property type="term" value="F:class I DNA-(apurinic or apyrimidinic site) endonuclease activity"/>
    <property type="evidence" value="ECO:0007669"/>
    <property type="project" value="UniProtKB-EC"/>
</dbReference>
<dbReference type="InterPro" id="IPR015887">
    <property type="entry name" value="DNA_glyclase_Znf_dom_DNA_BS"/>
</dbReference>
<evidence type="ECO:0000256" key="19">
    <source>
        <dbReference type="ARBA" id="ARBA00044632"/>
    </source>
</evidence>
<evidence type="ECO:0000313" key="23">
    <source>
        <dbReference type="EMBL" id="QDT53369.1"/>
    </source>
</evidence>
<dbReference type="Gene3D" id="1.10.8.50">
    <property type="match status" value="1"/>
</dbReference>
<dbReference type="InterPro" id="IPR010663">
    <property type="entry name" value="Znf_FPG/IleRS"/>
</dbReference>
<dbReference type="EC" id="3.2.2.23" evidence="5"/>
<dbReference type="InterPro" id="IPR000214">
    <property type="entry name" value="Znf_DNA_glyclase/AP_lyase"/>
</dbReference>
<dbReference type="SUPFAM" id="SSF57716">
    <property type="entry name" value="Glucocorticoid receptor-like (DNA-binding domain)"/>
    <property type="match status" value="1"/>
</dbReference>
<dbReference type="Pfam" id="PF06827">
    <property type="entry name" value="zf-FPG_IleRS"/>
    <property type="match status" value="1"/>
</dbReference>
<dbReference type="PROSITE" id="PS51068">
    <property type="entry name" value="FPG_CAT"/>
    <property type="match status" value="1"/>
</dbReference>
<dbReference type="RefSeq" id="WP_231754243.1">
    <property type="nucleotide sequence ID" value="NZ_CP036271.1"/>
</dbReference>
<dbReference type="InterPro" id="IPR015886">
    <property type="entry name" value="H2TH_FPG"/>
</dbReference>
<dbReference type="Proteomes" id="UP000315700">
    <property type="component" value="Chromosome"/>
</dbReference>
<dbReference type="PANTHER" id="PTHR22993:SF9">
    <property type="entry name" value="FORMAMIDOPYRIMIDINE-DNA GLYCOSYLASE"/>
    <property type="match status" value="1"/>
</dbReference>
<evidence type="ECO:0000256" key="9">
    <source>
        <dbReference type="ARBA" id="ARBA00022763"/>
    </source>
</evidence>
<gene>
    <name evidence="23" type="primary">mutM</name>
    <name evidence="23" type="ORF">Pan44_13860</name>
</gene>
<dbReference type="Gene3D" id="3.20.190.10">
    <property type="entry name" value="MutM-like, N-terminal"/>
    <property type="match status" value="1"/>
</dbReference>
<dbReference type="GO" id="GO:0003684">
    <property type="term" value="F:damaged DNA binding"/>
    <property type="evidence" value="ECO:0007669"/>
    <property type="project" value="InterPro"/>
</dbReference>
<dbReference type="InterPro" id="IPR020629">
    <property type="entry name" value="FPG_Glyclase"/>
</dbReference>
<dbReference type="AlphaFoldDB" id="A0A517SB79"/>
<feature type="domain" description="FPG-type" evidence="21">
    <location>
        <begin position="272"/>
        <end position="306"/>
    </location>
</feature>
<dbReference type="EC" id="4.2.99.18" evidence="6"/>
<keyword evidence="16" id="KW-0511">Multifunctional enzyme</keyword>
<evidence type="ECO:0000256" key="2">
    <source>
        <dbReference type="ARBA" id="ARBA00001947"/>
    </source>
</evidence>
<protein>
    <recommendedName>
        <fullName evidence="7">Formamidopyrimidine-DNA glycosylase</fullName>
        <ecNumber evidence="5">3.2.2.23</ecNumber>
        <ecNumber evidence="6">4.2.99.18</ecNumber>
    </recommendedName>
    <alternativeName>
        <fullName evidence="18">DNA-(apurinic or apyrimidinic site) lyase MutM</fullName>
    </alternativeName>
</protein>
<evidence type="ECO:0000256" key="1">
    <source>
        <dbReference type="ARBA" id="ARBA00001668"/>
    </source>
</evidence>
<keyword evidence="9" id="KW-0227">DNA damage</keyword>
<evidence type="ECO:0000256" key="10">
    <source>
        <dbReference type="ARBA" id="ARBA00022771"/>
    </source>
</evidence>
<dbReference type="InterPro" id="IPR012319">
    <property type="entry name" value="FPG_cat"/>
</dbReference>
<evidence type="ECO:0000256" key="15">
    <source>
        <dbReference type="ARBA" id="ARBA00023239"/>
    </source>
</evidence>
<dbReference type="FunFam" id="1.10.8.50:FF:000003">
    <property type="entry name" value="Formamidopyrimidine-DNA glycosylase"/>
    <property type="match status" value="1"/>
</dbReference>
<evidence type="ECO:0000259" key="22">
    <source>
        <dbReference type="PROSITE" id="PS51068"/>
    </source>
</evidence>
<dbReference type="SMART" id="SM01232">
    <property type="entry name" value="H2TH"/>
    <property type="match status" value="1"/>
</dbReference>
<comment type="cofactor">
    <cofactor evidence="2">
        <name>Zn(2+)</name>
        <dbReference type="ChEBI" id="CHEBI:29105"/>
    </cofactor>
</comment>
<dbReference type="InParanoid" id="A0A517SB79"/>
<dbReference type="GO" id="GO:0034039">
    <property type="term" value="F:8-oxo-7,8-dihydroguanine DNA N-glycosylase activity"/>
    <property type="evidence" value="ECO:0007669"/>
    <property type="project" value="TreeGrafter"/>
</dbReference>
<comment type="catalytic activity">
    <reaction evidence="1">
        <text>Hydrolysis of DNA containing ring-opened 7-methylguanine residues, releasing 2,6-diamino-4-hydroxy-5-(N-methyl)formamidopyrimidine.</text>
        <dbReference type="EC" id="3.2.2.23"/>
    </reaction>
</comment>
<keyword evidence="12" id="KW-0862">Zinc</keyword>
<keyword evidence="24" id="KW-1185">Reference proteome</keyword>
<evidence type="ECO:0000256" key="16">
    <source>
        <dbReference type="ARBA" id="ARBA00023268"/>
    </source>
</evidence>
<evidence type="ECO:0000256" key="12">
    <source>
        <dbReference type="ARBA" id="ARBA00022833"/>
    </source>
</evidence>
<keyword evidence="17 23" id="KW-0326">Glycosidase</keyword>
<dbReference type="Pfam" id="PF06831">
    <property type="entry name" value="H2TH"/>
    <property type="match status" value="1"/>
</dbReference>
<dbReference type="InterPro" id="IPR035937">
    <property type="entry name" value="FPG_N"/>
</dbReference>
<dbReference type="KEGG" id="ccos:Pan44_13860"/>
<dbReference type="FunCoup" id="A0A517SB79">
    <property type="interactions" value="463"/>
</dbReference>
<evidence type="ECO:0000259" key="21">
    <source>
        <dbReference type="PROSITE" id="PS51066"/>
    </source>
</evidence>
<evidence type="ECO:0000256" key="5">
    <source>
        <dbReference type="ARBA" id="ARBA00012024"/>
    </source>
</evidence>
<dbReference type="GO" id="GO:0008270">
    <property type="term" value="F:zinc ion binding"/>
    <property type="evidence" value="ECO:0007669"/>
    <property type="project" value="UniProtKB-KW"/>
</dbReference>
<dbReference type="Pfam" id="PF01149">
    <property type="entry name" value="Fapy_DNA_glyco"/>
    <property type="match status" value="1"/>
</dbReference>
<comment type="subunit">
    <text evidence="4">Monomer.</text>
</comment>
<evidence type="ECO:0000256" key="17">
    <source>
        <dbReference type="ARBA" id="ARBA00023295"/>
    </source>
</evidence>
<evidence type="ECO:0000256" key="3">
    <source>
        <dbReference type="ARBA" id="ARBA00009409"/>
    </source>
</evidence>
<dbReference type="PROSITE" id="PS51066">
    <property type="entry name" value="ZF_FPG_2"/>
    <property type="match status" value="1"/>
</dbReference>
<keyword evidence="8" id="KW-0479">Metal-binding</keyword>
<evidence type="ECO:0000256" key="20">
    <source>
        <dbReference type="PROSITE-ProRule" id="PRU00391"/>
    </source>
</evidence>
<reference evidence="23 24" key="1">
    <citation type="submission" date="2019-02" db="EMBL/GenBank/DDBJ databases">
        <title>Deep-cultivation of Planctomycetes and their phenomic and genomic characterization uncovers novel biology.</title>
        <authorList>
            <person name="Wiegand S."/>
            <person name="Jogler M."/>
            <person name="Boedeker C."/>
            <person name="Pinto D."/>
            <person name="Vollmers J."/>
            <person name="Rivas-Marin E."/>
            <person name="Kohn T."/>
            <person name="Peeters S.H."/>
            <person name="Heuer A."/>
            <person name="Rast P."/>
            <person name="Oberbeckmann S."/>
            <person name="Bunk B."/>
            <person name="Jeske O."/>
            <person name="Meyerdierks A."/>
            <person name="Storesund J.E."/>
            <person name="Kallscheuer N."/>
            <person name="Luecker S."/>
            <person name="Lage O.M."/>
            <person name="Pohl T."/>
            <person name="Merkel B.J."/>
            <person name="Hornburger P."/>
            <person name="Mueller R.-W."/>
            <person name="Bruemmer F."/>
            <person name="Labrenz M."/>
            <person name="Spormann A.M."/>
            <person name="Op den Camp H."/>
            <person name="Overmann J."/>
            <person name="Amann R."/>
            <person name="Jetten M.S.M."/>
            <person name="Mascher T."/>
            <person name="Medema M.H."/>
            <person name="Devos D.P."/>
            <person name="Kaster A.-K."/>
            <person name="Ovreas L."/>
            <person name="Rohde M."/>
            <person name="Galperin M.Y."/>
            <person name="Jogler C."/>
        </authorList>
    </citation>
    <scope>NUCLEOTIDE SEQUENCE [LARGE SCALE GENOMIC DNA]</scope>
    <source>
        <strain evidence="23 24">Pan44</strain>
    </source>
</reference>
<accession>A0A517SB79</accession>
<evidence type="ECO:0000256" key="13">
    <source>
        <dbReference type="ARBA" id="ARBA00023125"/>
    </source>
</evidence>
<dbReference type="EMBL" id="CP036271">
    <property type="protein sequence ID" value="QDT53369.1"/>
    <property type="molecule type" value="Genomic_DNA"/>
</dbReference>
<keyword evidence="10 20" id="KW-0863">Zinc-finger</keyword>
<evidence type="ECO:0000313" key="24">
    <source>
        <dbReference type="Proteomes" id="UP000315700"/>
    </source>
</evidence>
<dbReference type="SUPFAM" id="SSF81624">
    <property type="entry name" value="N-terminal domain of MutM-like DNA repair proteins"/>
    <property type="match status" value="1"/>
</dbReference>
<keyword evidence="15" id="KW-0456">Lyase</keyword>
<dbReference type="SUPFAM" id="SSF46946">
    <property type="entry name" value="S13-like H2TH domain"/>
    <property type="match status" value="1"/>
</dbReference>
<comment type="similarity">
    <text evidence="3">Belongs to the FPG family.</text>
</comment>
<evidence type="ECO:0000256" key="11">
    <source>
        <dbReference type="ARBA" id="ARBA00022801"/>
    </source>
</evidence>
<dbReference type="PROSITE" id="PS01242">
    <property type="entry name" value="ZF_FPG_1"/>
    <property type="match status" value="1"/>
</dbReference>
<keyword evidence="13" id="KW-0238">DNA-binding</keyword>